<evidence type="ECO:0000313" key="2">
    <source>
        <dbReference type="Proteomes" id="UP000238312"/>
    </source>
</evidence>
<dbReference type="AlphaFoldDB" id="A0A2T0N703"/>
<keyword evidence="2" id="KW-1185">Reference proteome</keyword>
<protein>
    <submittedName>
        <fullName evidence="1">Gas vesicle protein GvpG</fullName>
    </submittedName>
</protein>
<organism evidence="1 2">
    <name type="scientific">Nonomuraea fuscirosea</name>
    <dbReference type="NCBI Taxonomy" id="1291556"/>
    <lineage>
        <taxon>Bacteria</taxon>
        <taxon>Bacillati</taxon>
        <taxon>Actinomycetota</taxon>
        <taxon>Actinomycetes</taxon>
        <taxon>Streptosporangiales</taxon>
        <taxon>Streptosporangiaceae</taxon>
        <taxon>Nonomuraea</taxon>
    </lineage>
</organism>
<dbReference type="EMBL" id="PVNG01000003">
    <property type="protein sequence ID" value="PRX68261.1"/>
    <property type="molecule type" value="Genomic_DNA"/>
</dbReference>
<accession>A0A2T0N703</accession>
<dbReference type="RefSeq" id="WP_106236443.1">
    <property type="nucleotide sequence ID" value="NZ_PVNG01000003.1"/>
</dbReference>
<sequence length="75" mass="8673">MGLISGIFTWPLTLPVRGLIRLAELIQEQVERETRNPATVRRKLEEIEAMRAAGEISEEDERQAIEQVLRMATRR</sequence>
<dbReference type="OrthoDB" id="3541554at2"/>
<gene>
    <name evidence="1" type="ORF">B0I32_103222</name>
</gene>
<name>A0A2T0N703_9ACTN</name>
<dbReference type="Proteomes" id="UP000238312">
    <property type="component" value="Unassembled WGS sequence"/>
</dbReference>
<proteinExistence type="predicted"/>
<dbReference type="Pfam" id="PF05120">
    <property type="entry name" value="GvpG"/>
    <property type="match status" value="1"/>
</dbReference>
<evidence type="ECO:0000313" key="1">
    <source>
        <dbReference type="EMBL" id="PRX68261.1"/>
    </source>
</evidence>
<comment type="caution">
    <text evidence="1">The sequence shown here is derived from an EMBL/GenBank/DDBJ whole genome shotgun (WGS) entry which is preliminary data.</text>
</comment>
<reference evidence="1 2" key="1">
    <citation type="submission" date="2018-03" db="EMBL/GenBank/DDBJ databases">
        <title>Genomic Encyclopedia of Type Strains, Phase III (KMG-III): the genomes of soil and plant-associated and newly described type strains.</title>
        <authorList>
            <person name="Whitman W."/>
        </authorList>
    </citation>
    <scope>NUCLEOTIDE SEQUENCE [LARGE SCALE GENOMIC DNA]</scope>
    <source>
        <strain evidence="1 2">CGMCC 4.7104</strain>
    </source>
</reference>
<dbReference type="InterPro" id="IPR007804">
    <property type="entry name" value="GvpG"/>
</dbReference>